<evidence type="ECO:0000313" key="2">
    <source>
        <dbReference type="Proteomes" id="UP000515291"/>
    </source>
</evidence>
<reference evidence="2" key="1">
    <citation type="journal article" date="2020" name="Mol. Plant Microbe">
        <title>Rhizobial microsymbionts of the narrowly endemic Oxytropis species growing in Kamchatka are characterized by significant genetic diversity and possess a set of genes that are associated with T3SS and T6SS secretion systems and can affect the development of symbiosis.</title>
        <authorList>
            <person name="Safronova V."/>
            <person name="Guro P."/>
            <person name="Sazanova A."/>
            <person name="Kuznetsova I."/>
            <person name="Belimov A."/>
            <person name="Yakubov V."/>
            <person name="Chirak E."/>
            <person name="Afonin A."/>
            <person name="Gogolev Y."/>
            <person name="Andronov E."/>
            <person name="Tikhonovich I."/>
        </authorList>
    </citation>
    <scope>NUCLEOTIDE SEQUENCE [LARGE SCALE GENOMIC DNA]</scope>
    <source>
        <strain evidence="2">581</strain>
    </source>
</reference>
<accession>A0A7G6TVP4</accession>
<proteinExistence type="predicted"/>
<dbReference type="Proteomes" id="UP000515291">
    <property type="component" value="Chromosome"/>
</dbReference>
<dbReference type="AlphaFoldDB" id="A0A7G6TVP4"/>
<sequence length="107" mass="12483">MPEVRVKPARLINNLRNKFAHRDKEDFQHQDIVDLQKAIEDMIAKPIPSHFAIVNKSEDSSREWQFEKMSLKEKFCLMGFLALASIATIENDFKKLCFKSRSTTQLV</sequence>
<organism evidence="1 2">
    <name type="scientific">Tardiphaga robiniae</name>
    <dbReference type="NCBI Taxonomy" id="943830"/>
    <lineage>
        <taxon>Bacteria</taxon>
        <taxon>Pseudomonadati</taxon>
        <taxon>Pseudomonadota</taxon>
        <taxon>Alphaproteobacteria</taxon>
        <taxon>Hyphomicrobiales</taxon>
        <taxon>Nitrobacteraceae</taxon>
        <taxon>Tardiphaga</taxon>
    </lineage>
</organism>
<name>A0A7G6TVP4_9BRAD</name>
<evidence type="ECO:0000313" key="1">
    <source>
        <dbReference type="EMBL" id="QND70826.1"/>
    </source>
</evidence>
<dbReference type="RefSeq" id="WP_184516023.1">
    <property type="nucleotide sequence ID" value="NZ_CP050292.1"/>
</dbReference>
<protein>
    <submittedName>
        <fullName evidence="1">Uncharacterized protein</fullName>
    </submittedName>
</protein>
<dbReference type="KEGG" id="trb:HB776_05935"/>
<dbReference type="EMBL" id="CP050292">
    <property type="protein sequence ID" value="QND70826.1"/>
    <property type="molecule type" value="Genomic_DNA"/>
</dbReference>
<gene>
    <name evidence="1" type="ORF">HB776_05935</name>
</gene>